<protein>
    <submittedName>
        <fullName evidence="1">Uncharacterized protein</fullName>
    </submittedName>
</protein>
<name>A0ABR9VID7_9CYAN</name>
<dbReference type="Proteomes" id="UP000606776">
    <property type="component" value="Unassembled WGS sequence"/>
</dbReference>
<organism evidence="1 2">
    <name type="scientific">Sphaerospermopsis aphanizomenoides LEGE 00250</name>
    <dbReference type="NCBI Taxonomy" id="2777972"/>
    <lineage>
        <taxon>Bacteria</taxon>
        <taxon>Bacillati</taxon>
        <taxon>Cyanobacteriota</taxon>
        <taxon>Cyanophyceae</taxon>
        <taxon>Nostocales</taxon>
        <taxon>Aphanizomenonaceae</taxon>
        <taxon>Sphaerospermopsis</taxon>
        <taxon>Sphaerospermopsis aphanizomenoides</taxon>
    </lineage>
</organism>
<gene>
    <name evidence="1" type="ORF">IQ227_20085</name>
</gene>
<comment type="caution">
    <text evidence="1">The sequence shown here is derived from an EMBL/GenBank/DDBJ whole genome shotgun (WGS) entry which is preliminary data.</text>
</comment>
<keyword evidence="2" id="KW-1185">Reference proteome</keyword>
<reference evidence="1 2" key="1">
    <citation type="submission" date="2020-10" db="EMBL/GenBank/DDBJ databases">
        <authorList>
            <person name="Castelo-Branco R."/>
            <person name="Eusebio N."/>
            <person name="Adriana R."/>
            <person name="Vieira A."/>
            <person name="Brugerolle De Fraissinette N."/>
            <person name="Rezende De Castro R."/>
            <person name="Schneider M.P."/>
            <person name="Vasconcelos V."/>
            <person name="Leao P.N."/>
        </authorList>
    </citation>
    <scope>NUCLEOTIDE SEQUENCE [LARGE SCALE GENOMIC DNA]</scope>
    <source>
        <strain evidence="1 2">LEGE 00250</strain>
    </source>
</reference>
<evidence type="ECO:0000313" key="2">
    <source>
        <dbReference type="Proteomes" id="UP000606776"/>
    </source>
</evidence>
<accession>A0ABR9VID7</accession>
<evidence type="ECO:0000313" key="1">
    <source>
        <dbReference type="EMBL" id="MBE9238256.1"/>
    </source>
</evidence>
<dbReference type="RefSeq" id="WP_193943806.1">
    <property type="nucleotide sequence ID" value="NZ_JADEWB010000155.1"/>
</dbReference>
<proteinExistence type="predicted"/>
<dbReference type="EMBL" id="JADEWB010000155">
    <property type="protein sequence ID" value="MBE9238256.1"/>
    <property type="molecule type" value="Genomic_DNA"/>
</dbReference>
<sequence length="54" mass="6166">MYFPSHQSPVTSHQSPEKSYTIISSLGDYCCKFRQSLTITKNLTQARDVFVPLN</sequence>